<gene>
    <name evidence="2" type="ORF">HDID_LOCUS5333</name>
</gene>
<accession>A0A0R3SK70</accession>
<reference evidence="4" key="1">
    <citation type="submission" date="2017-02" db="UniProtKB">
        <authorList>
            <consortium name="WormBaseParasite"/>
        </authorList>
    </citation>
    <scope>IDENTIFICATION</scope>
</reference>
<name>A0A0R3SK70_HYMDI</name>
<dbReference type="OrthoDB" id="6239159at2759"/>
<evidence type="ECO:0000256" key="1">
    <source>
        <dbReference type="SAM" id="MobiDB-lite"/>
    </source>
</evidence>
<feature type="region of interest" description="Disordered" evidence="1">
    <location>
        <begin position="1"/>
        <end position="44"/>
    </location>
</feature>
<dbReference type="WBParaSite" id="HDID_0000533501-mRNA-1">
    <property type="protein sequence ID" value="HDID_0000533501-mRNA-1"/>
    <property type="gene ID" value="HDID_0000533501"/>
</dbReference>
<protein>
    <submittedName>
        <fullName evidence="4">BESS domain-containing protein</fullName>
    </submittedName>
</protein>
<sequence length="286" mass="32808">MRTEVKSLDCISSKNAPKENGFPTSERGSVRENGIRAPPTKRRKTLRISPEPEFKQCEISVLETYRLGFEDKENKETYIFNNIDYLEVSYEASVWNTDLGKLDSPDLFSSDPELDRQLSETASIALEELSSPLESILDAADEEISREFTSRQLSYDDELRVLRLQTFNLLRLILPHPKLKEGFNTSTSDLDRFILRIIKYLEGNPDSAAINNDYNDVDVTDDAPIQSKDCCVVLVPDFPLAELRNRVVTLLKLLLPKLRLPESFDPKRDLQDLINSIYSYNNFKSF</sequence>
<reference evidence="2 3" key="2">
    <citation type="submission" date="2018-11" db="EMBL/GenBank/DDBJ databases">
        <authorList>
            <consortium name="Pathogen Informatics"/>
        </authorList>
    </citation>
    <scope>NUCLEOTIDE SEQUENCE [LARGE SCALE GENOMIC DNA]</scope>
</reference>
<dbReference type="AlphaFoldDB" id="A0A0R3SK70"/>
<proteinExistence type="predicted"/>
<evidence type="ECO:0000313" key="3">
    <source>
        <dbReference type="Proteomes" id="UP000274504"/>
    </source>
</evidence>
<organism evidence="4">
    <name type="scientific">Hymenolepis diminuta</name>
    <name type="common">Rat tapeworm</name>
    <dbReference type="NCBI Taxonomy" id="6216"/>
    <lineage>
        <taxon>Eukaryota</taxon>
        <taxon>Metazoa</taxon>
        <taxon>Spiralia</taxon>
        <taxon>Lophotrochozoa</taxon>
        <taxon>Platyhelminthes</taxon>
        <taxon>Cestoda</taxon>
        <taxon>Eucestoda</taxon>
        <taxon>Cyclophyllidea</taxon>
        <taxon>Hymenolepididae</taxon>
        <taxon>Hymenolepis</taxon>
    </lineage>
</organism>
<dbReference type="EMBL" id="UYSG01002650">
    <property type="protein sequence ID" value="VDL57651.1"/>
    <property type="molecule type" value="Genomic_DNA"/>
</dbReference>
<evidence type="ECO:0000313" key="4">
    <source>
        <dbReference type="WBParaSite" id="HDID_0000533501-mRNA-1"/>
    </source>
</evidence>
<dbReference type="Proteomes" id="UP000274504">
    <property type="component" value="Unassembled WGS sequence"/>
</dbReference>
<evidence type="ECO:0000313" key="2">
    <source>
        <dbReference type="EMBL" id="VDL57651.1"/>
    </source>
</evidence>